<dbReference type="GeneID" id="108679257"/>
<accession>A0A8B7PBG3</accession>
<organism evidence="3 4">
    <name type="scientific">Hyalella azteca</name>
    <name type="common">Amphipod</name>
    <dbReference type="NCBI Taxonomy" id="294128"/>
    <lineage>
        <taxon>Eukaryota</taxon>
        <taxon>Metazoa</taxon>
        <taxon>Ecdysozoa</taxon>
        <taxon>Arthropoda</taxon>
        <taxon>Crustacea</taxon>
        <taxon>Multicrustacea</taxon>
        <taxon>Malacostraca</taxon>
        <taxon>Eumalacostraca</taxon>
        <taxon>Peracarida</taxon>
        <taxon>Amphipoda</taxon>
        <taxon>Senticaudata</taxon>
        <taxon>Talitrida</taxon>
        <taxon>Talitroidea</taxon>
        <taxon>Hyalellidae</taxon>
        <taxon>Hyalella</taxon>
    </lineage>
</organism>
<dbReference type="PANTHER" id="PTHR32026:SF10">
    <property type="entry name" value="METHYLTRANSFERASE-LIKE PROTEIN 24-RELATED"/>
    <property type="match status" value="1"/>
</dbReference>
<evidence type="ECO:0000313" key="3">
    <source>
        <dbReference type="Proteomes" id="UP000694843"/>
    </source>
</evidence>
<name>A0A8B7PBG3_HYAAZ</name>
<dbReference type="PANTHER" id="PTHR32026">
    <property type="entry name" value="METHYLTRANSFERASE-LIKE PROTEIN 24"/>
    <property type="match status" value="1"/>
</dbReference>
<keyword evidence="1" id="KW-1133">Transmembrane helix</keyword>
<dbReference type="Pfam" id="PF13383">
    <property type="entry name" value="Methyltransf_22"/>
    <property type="match status" value="1"/>
</dbReference>
<dbReference type="AlphaFoldDB" id="A0A8B7PBG3"/>
<feature type="transmembrane region" description="Helical" evidence="1">
    <location>
        <begin position="27"/>
        <end position="46"/>
    </location>
</feature>
<keyword evidence="3" id="KW-1185">Reference proteome</keyword>
<gene>
    <name evidence="4" type="primary">LOC108679257</name>
</gene>
<dbReference type="RefSeq" id="XP_018023340.1">
    <property type="nucleotide sequence ID" value="XM_018167851.2"/>
</dbReference>
<evidence type="ECO:0000259" key="2">
    <source>
        <dbReference type="Pfam" id="PF13383"/>
    </source>
</evidence>
<evidence type="ECO:0000313" key="4">
    <source>
        <dbReference type="RefSeq" id="XP_018023340.1"/>
    </source>
</evidence>
<dbReference type="Proteomes" id="UP000694843">
    <property type="component" value="Unplaced"/>
</dbReference>
<dbReference type="OrthoDB" id="10006218at2759"/>
<dbReference type="InterPro" id="IPR025714">
    <property type="entry name" value="Methyltranfer_dom"/>
</dbReference>
<proteinExistence type="predicted"/>
<dbReference type="InterPro" id="IPR029063">
    <property type="entry name" value="SAM-dependent_MTases_sf"/>
</dbReference>
<dbReference type="OMA" id="YEVPAKD"/>
<keyword evidence="1" id="KW-0812">Transmembrane</keyword>
<sequence>MKESKSSSSHQRLFVRLKTRLQFDNDFKLMAVLTVASLVLSTILIYKYCIKDPNVTVLNLKGLQPIPGDGGKYIVDYENIQPSWTDFYAYIRETVDACRNVKQFGGQDNHFIVGTDGNYKVCLDEGVAPTPGSCTVLSFGINNEWSFDDAMEEYGCDVYSFDPTMSDPEHIRGKRVHFYPLGLGGVTQEVDILLSKSIFSAKCQVLTYRDILAKIGKTNSVIDYLKVDIEGFEIDFLENVLYDDQELLFRIKQIGMELHPTVFASENTSVRKQKYWRLVHKLRSLGFTPIFGEPIPVWLLSYTYDGKTESLCCYEIVWINNRFVKK</sequence>
<reference evidence="4" key="1">
    <citation type="submission" date="2025-08" db="UniProtKB">
        <authorList>
            <consortium name="RefSeq"/>
        </authorList>
    </citation>
    <scope>IDENTIFICATION</scope>
    <source>
        <tissue evidence="4">Whole organism</tissue>
    </source>
</reference>
<evidence type="ECO:0000256" key="1">
    <source>
        <dbReference type="SAM" id="Phobius"/>
    </source>
</evidence>
<keyword evidence="1" id="KW-0472">Membrane</keyword>
<dbReference type="KEGG" id="hazt:108679257"/>
<dbReference type="InterPro" id="IPR026913">
    <property type="entry name" value="METTL24"/>
</dbReference>
<protein>
    <submittedName>
        <fullName evidence="4">Probable methyltransferase-like protein 24</fullName>
    </submittedName>
</protein>
<feature type="domain" description="Methyltransferase" evidence="2">
    <location>
        <begin position="97"/>
        <end position="260"/>
    </location>
</feature>
<dbReference type="SUPFAM" id="SSF53335">
    <property type="entry name" value="S-adenosyl-L-methionine-dependent methyltransferases"/>
    <property type="match status" value="1"/>
</dbReference>